<evidence type="ECO:0000313" key="3">
    <source>
        <dbReference type="Proteomes" id="UP000289703"/>
    </source>
</evidence>
<evidence type="ECO:0000313" key="2">
    <source>
        <dbReference type="EMBL" id="RXQ96715.1"/>
    </source>
</evidence>
<name>A0A4Q1JP85_9BACT</name>
<reference evidence="2 3" key="1">
    <citation type="submission" date="2019-01" db="EMBL/GenBank/DDBJ databases">
        <title>Ancylomarina salipaludis sp. nov., isolated from a salt marsh.</title>
        <authorList>
            <person name="Yoon J.-H."/>
        </authorList>
    </citation>
    <scope>NUCLEOTIDE SEQUENCE [LARGE SCALE GENOMIC DNA]</scope>
    <source>
        <strain evidence="2 3">SHSM-M15</strain>
    </source>
</reference>
<feature type="signal peptide" evidence="1">
    <location>
        <begin position="1"/>
        <end position="20"/>
    </location>
</feature>
<proteinExistence type="predicted"/>
<dbReference type="AlphaFoldDB" id="A0A4Q1JP85"/>
<dbReference type="RefSeq" id="WP_129252988.1">
    <property type="nucleotide sequence ID" value="NZ_SAXA01000002.1"/>
</dbReference>
<gene>
    <name evidence="2" type="ORF">EO244_03545</name>
</gene>
<accession>A0A4Q1JP85</accession>
<keyword evidence="3" id="KW-1185">Reference proteome</keyword>
<evidence type="ECO:0008006" key="4">
    <source>
        <dbReference type="Google" id="ProtNLM"/>
    </source>
</evidence>
<feature type="chain" id="PRO_5020565946" description="Periplasmic heavy metal sensor" evidence="1">
    <location>
        <begin position="21"/>
        <end position="159"/>
    </location>
</feature>
<organism evidence="2 3">
    <name type="scientific">Ancylomarina salipaludis</name>
    <dbReference type="NCBI Taxonomy" id="2501299"/>
    <lineage>
        <taxon>Bacteria</taxon>
        <taxon>Pseudomonadati</taxon>
        <taxon>Bacteroidota</taxon>
        <taxon>Bacteroidia</taxon>
        <taxon>Marinilabiliales</taxon>
        <taxon>Marinifilaceae</taxon>
        <taxon>Ancylomarina</taxon>
    </lineage>
</organism>
<dbReference type="EMBL" id="SAXA01000002">
    <property type="protein sequence ID" value="RXQ96715.1"/>
    <property type="molecule type" value="Genomic_DNA"/>
</dbReference>
<evidence type="ECO:0000256" key="1">
    <source>
        <dbReference type="SAM" id="SignalP"/>
    </source>
</evidence>
<dbReference type="OrthoDB" id="675330at2"/>
<dbReference type="Proteomes" id="UP000289703">
    <property type="component" value="Unassembled WGS sequence"/>
</dbReference>
<protein>
    <recommendedName>
        <fullName evidence="4">Periplasmic heavy metal sensor</fullName>
    </recommendedName>
</protein>
<keyword evidence="1" id="KW-0732">Signal</keyword>
<sequence>MYKFISFLSILLLYTSLVVAQGHQRNISPEMRAKFEAQKISYITQQLDLSPEDAQKFWPLYNEMQRKNQAIHDEFRELFTSLKRDSLNLPESELSRISDRIADLKVEEAKMERDYHYKFKKVITAKQILDLHLAEKQFQRMLLRKLRGHGQGNGNRGRR</sequence>
<comment type="caution">
    <text evidence="2">The sequence shown here is derived from an EMBL/GenBank/DDBJ whole genome shotgun (WGS) entry which is preliminary data.</text>
</comment>